<dbReference type="RefSeq" id="WP_120584894.1">
    <property type="nucleotide sequence ID" value="NZ_RAWI01000213.1"/>
</dbReference>
<protein>
    <submittedName>
        <fullName evidence="1">DUF2381 family protein</fullName>
    </submittedName>
</protein>
<name>A0ABX9QCQ3_9BACT</name>
<dbReference type="Pfam" id="PF09544">
    <property type="entry name" value="DUF2381"/>
    <property type="match status" value="1"/>
</dbReference>
<gene>
    <name evidence="1" type="ORF">D7Y13_24860</name>
</gene>
<proteinExistence type="predicted"/>
<evidence type="ECO:0000313" key="2">
    <source>
        <dbReference type="Proteomes" id="UP000278907"/>
    </source>
</evidence>
<keyword evidence="2" id="KW-1185">Reference proteome</keyword>
<comment type="caution">
    <text evidence="1">The sequence shown here is derived from an EMBL/GenBank/DDBJ whole genome shotgun (WGS) entry which is preliminary data.</text>
</comment>
<dbReference type="InterPro" id="IPR011754">
    <property type="entry name" value="Mxa_paralog_2268"/>
</dbReference>
<organism evidence="1 2">
    <name type="scientific">Corallococcus praedator</name>
    <dbReference type="NCBI Taxonomy" id="2316724"/>
    <lineage>
        <taxon>Bacteria</taxon>
        <taxon>Pseudomonadati</taxon>
        <taxon>Myxococcota</taxon>
        <taxon>Myxococcia</taxon>
        <taxon>Myxococcales</taxon>
        <taxon>Cystobacterineae</taxon>
        <taxon>Myxococcaceae</taxon>
        <taxon>Corallococcus</taxon>
    </lineage>
</organism>
<evidence type="ECO:0000313" key="1">
    <source>
        <dbReference type="EMBL" id="RKI02374.1"/>
    </source>
</evidence>
<sequence>MVNREAPVAPVRGALHTVPSCLSVALPVLLWSTCLLAAAPHQEEKGDAGEVLRVEVGPEGTLARPIRIGLGLSTTLLFDADIQQDQVSLEGRAQFARVSTGNALLVLVPSRELRLGETLKVSIPYKDASVPARLVLTLQVKDEAVDRQVEVYRRSRSAESYRQEAEQLRVELERLRQGDKRELATVPDRLDGFRGFVLGTGPVTVITVSSSIHRVPCEQPCPLSIEKSVRYRAGSRRAIHFELRLTEGLPWIVGRTVLLDGKGHAWEGLTPWQSAPAASEANAKVTVEFEVNTPSMPGIYSLKIWDAAGTRSALFTNMAFE</sequence>
<reference evidence="1 2" key="1">
    <citation type="submission" date="2018-09" db="EMBL/GenBank/DDBJ databases">
        <authorList>
            <person name="Livingstone P.G."/>
            <person name="Whitworth D.E."/>
        </authorList>
    </citation>
    <scope>NUCLEOTIDE SEQUENCE [LARGE SCALE GENOMIC DNA]</scope>
    <source>
        <strain evidence="1 2">CA031B</strain>
    </source>
</reference>
<dbReference type="EMBL" id="RAWI01000213">
    <property type="protein sequence ID" value="RKI02374.1"/>
    <property type="molecule type" value="Genomic_DNA"/>
</dbReference>
<accession>A0ABX9QCQ3</accession>
<dbReference type="Proteomes" id="UP000278907">
    <property type="component" value="Unassembled WGS sequence"/>
</dbReference>
<dbReference type="NCBIfam" id="TIGR02268">
    <property type="entry name" value="Myxococcus xanthus paralogous family TIGR02268"/>
    <property type="match status" value="1"/>
</dbReference>